<name>A0AAX6DTK6_IRIPA</name>
<dbReference type="Proteomes" id="UP001140949">
    <property type="component" value="Unassembled WGS sequence"/>
</dbReference>
<gene>
    <name evidence="2" type="ORF">M6B38_229400</name>
</gene>
<reference evidence="2" key="2">
    <citation type="submission" date="2023-04" db="EMBL/GenBank/DDBJ databases">
        <authorList>
            <person name="Bruccoleri R.E."/>
            <person name="Oakeley E.J."/>
            <person name="Faust A.-M."/>
            <person name="Dessus-Babus S."/>
            <person name="Altorfer M."/>
            <person name="Burckhardt D."/>
            <person name="Oertli M."/>
            <person name="Naumann U."/>
            <person name="Petersen F."/>
            <person name="Wong J."/>
        </authorList>
    </citation>
    <scope>NUCLEOTIDE SEQUENCE</scope>
    <source>
        <strain evidence="2">GSM-AAB239-AS_SAM_17_03QT</strain>
        <tissue evidence="2">Leaf</tissue>
    </source>
</reference>
<dbReference type="AlphaFoldDB" id="A0AAX6DTK6"/>
<comment type="caution">
    <text evidence="2">The sequence shown here is derived from an EMBL/GenBank/DDBJ whole genome shotgun (WGS) entry which is preliminary data.</text>
</comment>
<evidence type="ECO:0000313" key="2">
    <source>
        <dbReference type="EMBL" id="KAJ6795152.1"/>
    </source>
</evidence>
<accession>A0AAX6DTK6</accession>
<feature type="region of interest" description="Disordered" evidence="1">
    <location>
        <begin position="18"/>
        <end position="52"/>
    </location>
</feature>
<protein>
    <submittedName>
        <fullName evidence="2">Proline-rich receptor-like protein kinase PERK9</fullName>
    </submittedName>
</protein>
<feature type="compositionally biased region" description="Basic and acidic residues" evidence="1">
    <location>
        <begin position="21"/>
        <end position="34"/>
    </location>
</feature>
<keyword evidence="2" id="KW-0808">Transferase</keyword>
<keyword evidence="2" id="KW-0675">Receptor</keyword>
<organism evidence="2 3">
    <name type="scientific">Iris pallida</name>
    <name type="common">Sweet iris</name>
    <dbReference type="NCBI Taxonomy" id="29817"/>
    <lineage>
        <taxon>Eukaryota</taxon>
        <taxon>Viridiplantae</taxon>
        <taxon>Streptophyta</taxon>
        <taxon>Embryophyta</taxon>
        <taxon>Tracheophyta</taxon>
        <taxon>Spermatophyta</taxon>
        <taxon>Magnoliopsida</taxon>
        <taxon>Liliopsida</taxon>
        <taxon>Asparagales</taxon>
        <taxon>Iridaceae</taxon>
        <taxon>Iridoideae</taxon>
        <taxon>Irideae</taxon>
        <taxon>Iris</taxon>
    </lineage>
</organism>
<dbReference type="GO" id="GO:0016301">
    <property type="term" value="F:kinase activity"/>
    <property type="evidence" value="ECO:0007669"/>
    <property type="project" value="UniProtKB-KW"/>
</dbReference>
<keyword evidence="3" id="KW-1185">Reference proteome</keyword>
<keyword evidence="2" id="KW-0418">Kinase</keyword>
<sequence length="52" mass="5178">MAIVVEVVMGFGVAPLVPVNRGDDGGEDGARWSRGDGGTYDGGGQGGAVKSR</sequence>
<dbReference type="EMBL" id="JANAVB010042015">
    <property type="protein sequence ID" value="KAJ6795152.1"/>
    <property type="molecule type" value="Genomic_DNA"/>
</dbReference>
<reference evidence="2" key="1">
    <citation type="journal article" date="2023" name="GigaByte">
        <title>Genome assembly of the bearded iris, Iris pallida Lam.</title>
        <authorList>
            <person name="Bruccoleri R.E."/>
            <person name="Oakeley E.J."/>
            <person name="Faust A.M.E."/>
            <person name="Altorfer M."/>
            <person name="Dessus-Babus S."/>
            <person name="Burckhardt D."/>
            <person name="Oertli M."/>
            <person name="Naumann U."/>
            <person name="Petersen F."/>
            <person name="Wong J."/>
        </authorList>
    </citation>
    <scope>NUCLEOTIDE SEQUENCE</scope>
    <source>
        <strain evidence="2">GSM-AAB239-AS_SAM_17_03QT</strain>
    </source>
</reference>
<evidence type="ECO:0000313" key="3">
    <source>
        <dbReference type="Proteomes" id="UP001140949"/>
    </source>
</evidence>
<proteinExistence type="predicted"/>
<evidence type="ECO:0000256" key="1">
    <source>
        <dbReference type="SAM" id="MobiDB-lite"/>
    </source>
</evidence>
<feature type="compositionally biased region" description="Gly residues" evidence="1">
    <location>
        <begin position="35"/>
        <end position="52"/>
    </location>
</feature>